<dbReference type="InterPro" id="IPR006169">
    <property type="entry name" value="GTP1_OBG_dom"/>
</dbReference>
<feature type="domain" description="OBG-type G" evidence="5">
    <location>
        <begin position="493"/>
        <end position="725"/>
    </location>
</feature>
<dbReference type="InterPro" id="IPR045086">
    <property type="entry name" value="OBG_GTPase"/>
</dbReference>
<dbReference type="Proteomes" id="UP000092993">
    <property type="component" value="Unassembled WGS sequence"/>
</dbReference>
<keyword evidence="2" id="KW-0342">GTP-binding</keyword>
<proteinExistence type="predicted"/>
<dbReference type="OMA" id="HYPRAEE"/>
<dbReference type="SUPFAM" id="SSF52540">
    <property type="entry name" value="P-loop containing nucleoside triphosphate hydrolases"/>
    <property type="match status" value="1"/>
</dbReference>
<feature type="chain" id="PRO_5008889161" evidence="4">
    <location>
        <begin position="21"/>
        <end position="746"/>
    </location>
</feature>
<dbReference type="PANTHER" id="PTHR11702:SF31">
    <property type="entry name" value="MITOCHONDRIAL RIBOSOME-ASSOCIATED GTPASE 2"/>
    <property type="match status" value="1"/>
</dbReference>
<keyword evidence="8" id="KW-1185">Reference proteome</keyword>
<feature type="compositionally biased region" description="Low complexity" evidence="3">
    <location>
        <begin position="205"/>
        <end position="229"/>
    </location>
</feature>
<dbReference type="AlphaFoldDB" id="A0A1C7MJ34"/>
<feature type="domain" description="Obg" evidence="6">
    <location>
        <begin position="258"/>
        <end position="486"/>
    </location>
</feature>
<keyword evidence="4" id="KW-0732">Signal</keyword>
<feature type="signal peptide" evidence="4">
    <location>
        <begin position="1"/>
        <end position="20"/>
    </location>
</feature>
<dbReference type="GO" id="GO:0005525">
    <property type="term" value="F:GTP binding"/>
    <property type="evidence" value="ECO:0007669"/>
    <property type="project" value="UniProtKB-KW"/>
</dbReference>
<evidence type="ECO:0000256" key="2">
    <source>
        <dbReference type="ARBA" id="ARBA00023134"/>
    </source>
</evidence>
<dbReference type="InterPro" id="IPR027417">
    <property type="entry name" value="P-loop_NTPase"/>
</dbReference>
<dbReference type="EMBL" id="LUGG01000003">
    <property type="protein sequence ID" value="OBZ76951.1"/>
    <property type="molecule type" value="Genomic_DNA"/>
</dbReference>
<feature type="region of interest" description="Disordered" evidence="3">
    <location>
        <begin position="313"/>
        <end position="388"/>
    </location>
</feature>
<evidence type="ECO:0000259" key="6">
    <source>
        <dbReference type="PROSITE" id="PS51883"/>
    </source>
</evidence>
<dbReference type="InterPro" id="IPR031167">
    <property type="entry name" value="G_OBG"/>
</dbReference>
<dbReference type="GO" id="GO:0042254">
    <property type="term" value="P:ribosome biogenesis"/>
    <property type="evidence" value="ECO:0007669"/>
    <property type="project" value="UniProtKB-UniRule"/>
</dbReference>
<dbReference type="OrthoDB" id="347018at2759"/>
<dbReference type="Gene3D" id="2.70.210.12">
    <property type="entry name" value="GTP1/OBG domain"/>
    <property type="match status" value="2"/>
</dbReference>
<sequence>MHPILSLEIILLSIFFSVQATIFVTQPAARSACHGGLSCTVEWLDDGEAPLLNDIGPCYVGLYNGNAVLVQQIEPVDVSSVHVLEFTPDSRAGPDSDAYYINFTTVNPIGNPPAHYSQYSPSFSLGSMTGSFASPIASDTATIQVPSTVLNAPPSSITSTTTIGSASLTSSSVPLPSASGSDSSGGSQTSTASSTSASGITTLRTSSSSAIGSASSTPTSSPSSATSAALPSRGASFALIAALRRRRRTDWKRRQNGQTFLDHTVVHIRAGTGGDGCVAFHREKFVPYGPPSGGNGGRGGDVYILPTPHLTTLSSVPTRIRGQNGGNGQGTWQNGETRRRSSSRSRSARSCESSRRTTLAAARTSTRRRWSHSRAWTQRSDARSCASDGGADVLWPGARASHSKAPARAAARFLDLDKPEEMEGAEDPNAPLGHRRPDTLGHMIAAGGAGGMGNPHFLSPTNRSPKWATRGAEGERVSLSLELKLLADVGLTEVAGYAFTTLNPVVAVVRVADDGTYEGWAEGLVHGDTRIEEQREQEIMESGGFADAPTRNEKLVGQDDVQVENPYASMEAFRFTVADNPGLIEHASSNVGLGHSFLRSIERSHALAYVVDLSADAPWDDLRVLRDELEKYKPGLSPKARLVLANKADLLGGSDTQGHEELESVEKARAKLRKLEEFVEQEMTVQLRDENGDLTGEQKLDVVPISAKYSLNLRKVVGLMRTYIEEKRGGLKVLPSSSVRAKAINA</sequence>
<gene>
    <name evidence="7" type="ORF">A0H81_03402</name>
</gene>
<protein>
    <submittedName>
        <fullName evidence="7">Putative GTP-binding protein P8A3.11c, mitochondrial</fullName>
    </submittedName>
</protein>
<dbReference type="PROSITE" id="PS51883">
    <property type="entry name" value="OBG"/>
    <property type="match status" value="1"/>
</dbReference>
<evidence type="ECO:0000256" key="1">
    <source>
        <dbReference type="ARBA" id="ARBA00022741"/>
    </source>
</evidence>
<reference evidence="7 8" key="1">
    <citation type="submission" date="2016-03" db="EMBL/GenBank/DDBJ databases">
        <title>Whole genome sequencing of Grifola frondosa 9006-11.</title>
        <authorList>
            <person name="Min B."/>
            <person name="Park H."/>
            <person name="Kim J.-G."/>
            <person name="Cho H."/>
            <person name="Oh Y.-L."/>
            <person name="Kong W.-S."/>
            <person name="Choi I.-G."/>
        </authorList>
    </citation>
    <scope>NUCLEOTIDE SEQUENCE [LARGE SCALE GENOMIC DNA]</scope>
    <source>
        <strain evidence="7 8">9006-11</strain>
    </source>
</reference>
<keyword evidence="1" id="KW-0547">Nucleotide-binding</keyword>
<evidence type="ECO:0000313" key="7">
    <source>
        <dbReference type="EMBL" id="OBZ76951.1"/>
    </source>
</evidence>
<comment type="caution">
    <text evidence="7">The sequence shown here is derived from an EMBL/GenBank/DDBJ whole genome shotgun (WGS) entry which is preliminary data.</text>
</comment>
<feature type="compositionally biased region" description="Low complexity" evidence="3">
    <location>
        <begin position="168"/>
        <end position="198"/>
    </location>
</feature>
<evidence type="ECO:0000256" key="4">
    <source>
        <dbReference type="SAM" id="SignalP"/>
    </source>
</evidence>
<dbReference type="Gene3D" id="3.40.50.300">
    <property type="entry name" value="P-loop containing nucleotide triphosphate hydrolases"/>
    <property type="match status" value="1"/>
</dbReference>
<dbReference type="PROSITE" id="PS51710">
    <property type="entry name" value="G_OBG"/>
    <property type="match status" value="1"/>
</dbReference>
<accession>A0A1C7MJ34</accession>
<dbReference type="InterPro" id="IPR036726">
    <property type="entry name" value="GTP1_OBG_dom_sf"/>
</dbReference>
<dbReference type="STRING" id="5627.A0A1C7MJ34"/>
<organism evidence="7 8">
    <name type="scientific">Grifola frondosa</name>
    <name type="common">Maitake</name>
    <name type="synonym">Polyporus frondosus</name>
    <dbReference type="NCBI Taxonomy" id="5627"/>
    <lineage>
        <taxon>Eukaryota</taxon>
        <taxon>Fungi</taxon>
        <taxon>Dikarya</taxon>
        <taxon>Basidiomycota</taxon>
        <taxon>Agaricomycotina</taxon>
        <taxon>Agaricomycetes</taxon>
        <taxon>Polyporales</taxon>
        <taxon>Grifolaceae</taxon>
        <taxon>Grifola</taxon>
    </lineage>
</organism>
<dbReference type="SUPFAM" id="SSF82051">
    <property type="entry name" value="Obg GTP-binding protein N-terminal domain"/>
    <property type="match status" value="2"/>
</dbReference>
<feature type="compositionally biased region" description="Low complexity" evidence="3">
    <location>
        <begin position="348"/>
        <end position="364"/>
    </location>
</feature>
<evidence type="ECO:0000313" key="8">
    <source>
        <dbReference type="Proteomes" id="UP000092993"/>
    </source>
</evidence>
<dbReference type="Pfam" id="PF01018">
    <property type="entry name" value="GTP1_OBG"/>
    <property type="match status" value="2"/>
</dbReference>
<dbReference type="PANTHER" id="PTHR11702">
    <property type="entry name" value="DEVELOPMENTALLY REGULATED GTP-BINDING PROTEIN-RELATED"/>
    <property type="match status" value="1"/>
</dbReference>
<feature type="region of interest" description="Disordered" evidence="3">
    <location>
        <begin position="168"/>
        <end position="229"/>
    </location>
</feature>
<evidence type="ECO:0000256" key="3">
    <source>
        <dbReference type="SAM" id="MobiDB-lite"/>
    </source>
</evidence>
<dbReference type="GO" id="GO:0003924">
    <property type="term" value="F:GTPase activity"/>
    <property type="evidence" value="ECO:0007669"/>
    <property type="project" value="InterPro"/>
</dbReference>
<dbReference type="GO" id="GO:0005739">
    <property type="term" value="C:mitochondrion"/>
    <property type="evidence" value="ECO:0007669"/>
    <property type="project" value="TreeGrafter"/>
</dbReference>
<name>A0A1C7MJ34_GRIFR</name>
<evidence type="ECO:0000259" key="5">
    <source>
        <dbReference type="PROSITE" id="PS51710"/>
    </source>
</evidence>